<organism evidence="6 8">
    <name type="scientific">Brevibacillus composti</name>
    <dbReference type="NCBI Taxonomy" id="2796470"/>
    <lineage>
        <taxon>Bacteria</taxon>
        <taxon>Bacillati</taxon>
        <taxon>Bacillota</taxon>
        <taxon>Bacilli</taxon>
        <taxon>Bacillales</taxon>
        <taxon>Paenibacillaceae</taxon>
        <taxon>Brevibacillus</taxon>
    </lineage>
</organism>
<dbReference type="SMART" id="SM00849">
    <property type="entry name" value="Lactamase_B"/>
    <property type="match status" value="1"/>
</dbReference>
<dbReference type="PANTHER" id="PTHR43084:SF1">
    <property type="entry name" value="PERSULFIDE DIOXYGENASE ETHE1, MITOCHONDRIAL"/>
    <property type="match status" value="1"/>
</dbReference>
<evidence type="ECO:0000259" key="5">
    <source>
        <dbReference type="SMART" id="SM00849"/>
    </source>
</evidence>
<dbReference type="KEGG" id="bcop:JD108_20385"/>
<dbReference type="GO" id="GO:0046872">
    <property type="term" value="F:metal ion binding"/>
    <property type="evidence" value="ECO:0007669"/>
    <property type="project" value="UniProtKB-KW"/>
</dbReference>
<reference evidence="6 8" key="1">
    <citation type="submission" date="2020-12" db="EMBL/GenBank/DDBJ databases">
        <title>strain FJAT-54423T represents a novel species of the genus Brevibacillus.</title>
        <authorList>
            <person name="Tang R."/>
        </authorList>
    </citation>
    <scope>NUCLEOTIDE SEQUENCE [LARGE SCALE GENOMIC DNA]</scope>
    <source>
        <strain evidence="6 8">FJAT-54423</strain>
    </source>
</reference>
<dbReference type="Gene3D" id="3.60.15.10">
    <property type="entry name" value="Ribonuclease Z/Hydroxyacylglutathione hydrolase-like"/>
    <property type="match status" value="1"/>
</dbReference>
<dbReference type="Pfam" id="PF00753">
    <property type="entry name" value="Lactamase_B"/>
    <property type="match status" value="1"/>
</dbReference>
<comment type="catalytic activity">
    <reaction evidence="2">
        <text>3',5'-cyclic CMP + H2O = CMP + H(+)</text>
        <dbReference type="Rhea" id="RHEA:72675"/>
        <dbReference type="ChEBI" id="CHEBI:15377"/>
        <dbReference type="ChEBI" id="CHEBI:15378"/>
        <dbReference type="ChEBI" id="CHEBI:58003"/>
        <dbReference type="ChEBI" id="CHEBI:60377"/>
    </reaction>
    <physiologicalReaction direction="left-to-right" evidence="2">
        <dbReference type="Rhea" id="RHEA:72676"/>
    </physiologicalReaction>
</comment>
<comment type="function">
    <text evidence="3">Counteracts the endogenous Pycsar antiviral defense system. Phosphodiesterase that enables metal-dependent hydrolysis of host cyclic nucleotide Pycsar defense signals such as cCMP and cUMP.</text>
</comment>
<dbReference type="GO" id="GO:0016787">
    <property type="term" value="F:hydrolase activity"/>
    <property type="evidence" value="ECO:0007669"/>
    <property type="project" value="UniProtKB-KW"/>
</dbReference>
<keyword evidence="9" id="KW-1185">Reference proteome</keyword>
<name>A0A7T5JN78_9BACL</name>
<dbReference type="EMBL" id="CP066308">
    <property type="protein sequence ID" value="QQE74158.1"/>
    <property type="molecule type" value="Genomic_DNA"/>
</dbReference>
<gene>
    <name evidence="6" type="ORF">JD108_20385</name>
    <name evidence="7" type="ORF">KDJ56_20320</name>
</gene>
<evidence type="ECO:0000313" key="8">
    <source>
        <dbReference type="Proteomes" id="UP000595847"/>
    </source>
</evidence>
<dbReference type="SUPFAM" id="SSF56281">
    <property type="entry name" value="Metallo-hydrolase/oxidoreductase"/>
    <property type="match status" value="1"/>
</dbReference>
<dbReference type="AlphaFoldDB" id="A0A7T5JN78"/>
<dbReference type="InterPro" id="IPR036866">
    <property type="entry name" value="RibonucZ/Hydroxyglut_hydro"/>
</dbReference>
<evidence type="ECO:0000256" key="1">
    <source>
        <dbReference type="ARBA" id="ARBA00022723"/>
    </source>
</evidence>
<dbReference type="InterPro" id="IPR001279">
    <property type="entry name" value="Metallo-B-lactamas"/>
</dbReference>
<dbReference type="RefSeq" id="WP_198827743.1">
    <property type="nucleotide sequence ID" value="NZ_CP066308.1"/>
</dbReference>
<sequence length="254" mass="28711">MLFRQYLHRNPVAISYFFGCGSKSQGVVVDPMEDQVDFYIQESRTLGMDIRYVIDTHLHADHISGARLLAEKTGAKYILHRSADVRFPFEPVEDGDEIAAGNTILKILHTPGHTPEHISILVTDRARGEEPWFVLTGHTLMVGDVGRTELATEVEEGAKQLFRSLHEKLLPLPDHLEIYPGAYSGSICGRSLSGKPSSTLGFEKKLNRALQIDHESDFVQYMTRDIPEKPVNYQEIRAYNMGLSDSRPDFTNRR</sequence>
<evidence type="ECO:0000313" key="7">
    <source>
        <dbReference type="EMBL" id="QUO41241.1"/>
    </source>
</evidence>
<keyword evidence="6" id="KW-0378">Hydrolase</keyword>
<dbReference type="CDD" id="cd07724">
    <property type="entry name" value="POD-like_MBL-fold"/>
    <property type="match status" value="1"/>
</dbReference>
<evidence type="ECO:0000256" key="3">
    <source>
        <dbReference type="ARBA" id="ARBA00034301"/>
    </source>
</evidence>
<evidence type="ECO:0000313" key="9">
    <source>
        <dbReference type="Proteomes" id="UP000677234"/>
    </source>
</evidence>
<dbReference type="EMBL" id="CP073708">
    <property type="protein sequence ID" value="QUO41241.1"/>
    <property type="molecule type" value="Genomic_DNA"/>
</dbReference>
<evidence type="ECO:0000313" key="6">
    <source>
        <dbReference type="EMBL" id="QQE74158.1"/>
    </source>
</evidence>
<comment type="catalytic activity">
    <reaction evidence="4">
        <text>3',5'-cyclic UMP + H2O = UMP + H(+)</text>
        <dbReference type="Rhea" id="RHEA:70575"/>
        <dbReference type="ChEBI" id="CHEBI:15377"/>
        <dbReference type="ChEBI" id="CHEBI:15378"/>
        <dbReference type="ChEBI" id="CHEBI:57865"/>
        <dbReference type="ChEBI" id="CHEBI:184387"/>
    </reaction>
    <physiologicalReaction direction="left-to-right" evidence="4">
        <dbReference type="Rhea" id="RHEA:70576"/>
    </physiologicalReaction>
</comment>
<keyword evidence="1" id="KW-0479">Metal-binding</keyword>
<proteinExistence type="predicted"/>
<dbReference type="GO" id="GO:0006749">
    <property type="term" value="P:glutathione metabolic process"/>
    <property type="evidence" value="ECO:0007669"/>
    <property type="project" value="InterPro"/>
</dbReference>
<dbReference type="GO" id="GO:0050313">
    <property type="term" value="F:sulfur dioxygenase activity"/>
    <property type="evidence" value="ECO:0007669"/>
    <property type="project" value="InterPro"/>
</dbReference>
<reference evidence="7" key="2">
    <citation type="submission" date="2021-04" db="EMBL/GenBank/DDBJ databases">
        <title>Brevibacillus composti FJAT-54423, complete genome.</title>
        <authorList>
            <person name="Tang R."/>
        </authorList>
    </citation>
    <scope>NUCLEOTIDE SEQUENCE</scope>
    <source>
        <strain evidence="7">FJAT-54424</strain>
    </source>
</reference>
<dbReference type="PANTHER" id="PTHR43084">
    <property type="entry name" value="PERSULFIDE DIOXYGENASE ETHE1"/>
    <property type="match status" value="1"/>
</dbReference>
<dbReference type="GO" id="GO:0070813">
    <property type="term" value="P:hydrogen sulfide metabolic process"/>
    <property type="evidence" value="ECO:0007669"/>
    <property type="project" value="TreeGrafter"/>
</dbReference>
<dbReference type="InterPro" id="IPR044528">
    <property type="entry name" value="POD-like_MBL-fold"/>
</dbReference>
<accession>A0A7T5JN78</accession>
<dbReference type="Proteomes" id="UP000677234">
    <property type="component" value="Chromosome"/>
</dbReference>
<dbReference type="InterPro" id="IPR051682">
    <property type="entry name" value="Mito_Persulfide_Diox"/>
</dbReference>
<feature type="domain" description="Metallo-beta-lactamase" evidence="5">
    <location>
        <begin position="12"/>
        <end position="182"/>
    </location>
</feature>
<protein>
    <submittedName>
        <fullName evidence="6">MBL fold metallo-hydrolase</fullName>
    </submittedName>
</protein>
<dbReference type="Proteomes" id="UP000595847">
    <property type="component" value="Chromosome"/>
</dbReference>
<evidence type="ECO:0000256" key="2">
    <source>
        <dbReference type="ARBA" id="ARBA00034221"/>
    </source>
</evidence>
<evidence type="ECO:0000256" key="4">
    <source>
        <dbReference type="ARBA" id="ARBA00048505"/>
    </source>
</evidence>